<proteinExistence type="inferred from homology"/>
<dbReference type="Pfam" id="PF01494">
    <property type="entry name" value="FAD_binding_3"/>
    <property type="match status" value="1"/>
</dbReference>
<dbReference type="Proteomes" id="UP001433268">
    <property type="component" value="Unassembled WGS sequence"/>
</dbReference>
<organism evidence="7 8">
    <name type="scientific">Apiospora hydei</name>
    <dbReference type="NCBI Taxonomy" id="1337664"/>
    <lineage>
        <taxon>Eukaryota</taxon>
        <taxon>Fungi</taxon>
        <taxon>Dikarya</taxon>
        <taxon>Ascomycota</taxon>
        <taxon>Pezizomycotina</taxon>
        <taxon>Sordariomycetes</taxon>
        <taxon>Xylariomycetidae</taxon>
        <taxon>Amphisphaeriales</taxon>
        <taxon>Apiosporaceae</taxon>
        <taxon>Apiospora</taxon>
    </lineage>
</organism>
<dbReference type="SUPFAM" id="SSF51905">
    <property type="entry name" value="FAD/NAD(P)-binding domain"/>
    <property type="match status" value="1"/>
</dbReference>
<keyword evidence="3" id="KW-0285">Flavoprotein</keyword>
<dbReference type="PANTHER" id="PTHR46720:SF3">
    <property type="entry name" value="FAD-BINDING DOMAIN-CONTAINING PROTEIN-RELATED"/>
    <property type="match status" value="1"/>
</dbReference>
<evidence type="ECO:0000256" key="1">
    <source>
        <dbReference type="ARBA" id="ARBA00005179"/>
    </source>
</evidence>
<evidence type="ECO:0000313" key="8">
    <source>
        <dbReference type="Proteomes" id="UP001433268"/>
    </source>
</evidence>
<evidence type="ECO:0000256" key="5">
    <source>
        <dbReference type="ARBA" id="ARBA00023002"/>
    </source>
</evidence>
<accession>A0ABR1VW28</accession>
<keyword evidence="4" id="KW-0274">FAD</keyword>
<evidence type="ECO:0000256" key="3">
    <source>
        <dbReference type="ARBA" id="ARBA00022630"/>
    </source>
</evidence>
<dbReference type="PANTHER" id="PTHR46720">
    <property type="entry name" value="HYDROXYLASE, PUTATIVE (AFU_ORTHOLOGUE AFUA_3G01460)-RELATED"/>
    <property type="match status" value="1"/>
</dbReference>
<dbReference type="RefSeq" id="XP_066666400.1">
    <property type="nucleotide sequence ID" value="XM_066814438.1"/>
</dbReference>
<evidence type="ECO:0000313" key="7">
    <source>
        <dbReference type="EMBL" id="KAK8075460.1"/>
    </source>
</evidence>
<sequence length="263" mass="28296">MFGSGPSSPRAQYSHYLGYRSMLPRQQAAAVLGPAKTSRALIHTGTGGYIISFPLAAPADAVHVEAFVADPGAWPDIETDSDAKRYVLPAARGEVAAAFSDFGPTARALVSLLPAQLDKWAVFDMLEAPVPSYSRGPLCLAGDAAHASTPNHGAGAGAGFEDALVLTEVLTVLAERAGVVGADVVTEALGVYSDMRYERSQWLVKSSRHVGDTFAWKDGLGGIDKEKFGRDLEDRSHHLWDYDIDDMVKETRSRLKLRLARAR</sequence>
<evidence type="ECO:0000259" key="6">
    <source>
        <dbReference type="Pfam" id="PF01494"/>
    </source>
</evidence>
<gene>
    <name evidence="7" type="ORF">PG997_010123</name>
</gene>
<keyword evidence="8" id="KW-1185">Reference proteome</keyword>
<evidence type="ECO:0000256" key="4">
    <source>
        <dbReference type="ARBA" id="ARBA00022827"/>
    </source>
</evidence>
<feature type="domain" description="FAD-binding" evidence="6">
    <location>
        <begin position="113"/>
        <end position="173"/>
    </location>
</feature>
<dbReference type="InterPro" id="IPR051104">
    <property type="entry name" value="FAD_monoxygenase"/>
</dbReference>
<comment type="pathway">
    <text evidence="1">Secondary metabolite biosynthesis.</text>
</comment>
<dbReference type="Gene3D" id="3.50.50.60">
    <property type="entry name" value="FAD/NAD(P)-binding domain"/>
    <property type="match status" value="1"/>
</dbReference>
<name>A0ABR1VW28_9PEZI</name>
<comment type="caution">
    <text evidence="7">The sequence shown here is derived from an EMBL/GenBank/DDBJ whole genome shotgun (WGS) entry which is preliminary data.</text>
</comment>
<dbReference type="GeneID" id="92047498"/>
<dbReference type="PRINTS" id="PR00420">
    <property type="entry name" value="RNGMNOXGNASE"/>
</dbReference>
<protein>
    <recommendedName>
        <fullName evidence="6">FAD-binding domain-containing protein</fullName>
    </recommendedName>
</protein>
<dbReference type="InterPro" id="IPR002938">
    <property type="entry name" value="FAD-bd"/>
</dbReference>
<dbReference type="InterPro" id="IPR036188">
    <property type="entry name" value="FAD/NAD-bd_sf"/>
</dbReference>
<reference evidence="7 8" key="1">
    <citation type="submission" date="2023-01" db="EMBL/GenBank/DDBJ databases">
        <title>Analysis of 21 Apiospora genomes using comparative genomics revels a genus with tremendous synthesis potential of carbohydrate active enzymes and secondary metabolites.</title>
        <authorList>
            <person name="Sorensen T."/>
        </authorList>
    </citation>
    <scope>NUCLEOTIDE SEQUENCE [LARGE SCALE GENOMIC DNA]</scope>
    <source>
        <strain evidence="7 8">CBS 114990</strain>
    </source>
</reference>
<keyword evidence="5" id="KW-0560">Oxidoreductase</keyword>
<dbReference type="EMBL" id="JAQQWN010000007">
    <property type="protein sequence ID" value="KAK8075460.1"/>
    <property type="molecule type" value="Genomic_DNA"/>
</dbReference>
<evidence type="ECO:0000256" key="2">
    <source>
        <dbReference type="ARBA" id="ARBA00007992"/>
    </source>
</evidence>
<comment type="similarity">
    <text evidence="2">Belongs to the paxM FAD-dependent monooxygenase family.</text>
</comment>